<feature type="region of interest" description="Disordered" evidence="1">
    <location>
        <begin position="159"/>
        <end position="185"/>
    </location>
</feature>
<evidence type="ECO:0000313" key="3">
    <source>
        <dbReference type="Proteomes" id="UP000186817"/>
    </source>
</evidence>
<feature type="compositionally biased region" description="Basic and acidic residues" evidence="1">
    <location>
        <begin position="1024"/>
        <end position="1112"/>
    </location>
</feature>
<feature type="compositionally biased region" description="Basic and acidic residues" evidence="1">
    <location>
        <begin position="81"/>
        <end position="95"/>
    </location>
</feature>
<sequence>MHFVLRSCEADIGRAFEGDTSTGIRTSDHKNGLDTYIRVQKDHNPGGEADIGRAFEGDTSTGIRTSDHKNGLDTYIRVQKDHNPGGEADIGRAFEGDTSTGIRTSDHKNGLDTYIRVQKDHNPGGEADIGRAFEGDTSTGIRTSDHKNGLDTYIRVQKDHNPGGEADIGRAFEGDTSTGIRTSDHKNGLDTYIRVQKDHNPGGEADIGRAFEGDTSTGIRTSDHKNGLDTYIRVQKDHRATRITAAKMIAGQRRPLEAAILLYWHKVCLHGRCKRAATASELRSAQLAERGAAAALALAASNARALQAATTIAAYAAILALASRTKRGTAFVALAAWRGVVASCRRRTQLRRRSEVAAAALQVVSAKMLVHSILACWRMRMSEKRSAKSVEEVTRRHRQLLAERGAKAAAALAPRGGRAQLGLYLRAWHYLAAQGGRKQALRSRGAAAVAALEVGHARSLLGTLIGLWRCLLQEKAPTLSFSRMLRPRGKGFESGALASWTYTVNEAHGAFCGSSSVLGPLGAALRRGAAVLARGGDNVARVAFQGWMQVIREQHMHSVRIELDQLRSRLVLRGSQAALAMGRNCDRGLLAECLNAWQQVCAAERYQFSLENTHVLPQQLDQLNQLVNRHQRSLPAVREGIVKLMAQNLAPDQSAFVVSSVFAGVGRGLLIPRAPATYPKVASFLAQNSRASLLELLKARRLVMDFQEWRRHAASKALAWAFGGRQQKAAGSSAVLLQLGNSDVRHIGHLAQCTLFGCRMEFPKPGATLAAELRLRSAEDDAAAVLRLRGEKFVLWHLGGGLRALLHRGLLAWAGLAGKKGTEHGMGSEDLPSRFLLGYFHRLRPWAVKGGLFVLEILELFAWRRVAYLAQVTLAKPDKADGRPSVGLQVRRTDGKKVIVWLQPSFGGVMSAPGMPHGISASIFWADTSGAGKHGAGATRSSRLGLAVVVPWLLRAESNFGVAAVFSEWHRASASVQKWRLIQDRQACVADLRDRSLRLLDRRGIGESPALLQSAMLAWAHTDTQTHRHTDTQTHRHTDTQTHRHTDTQTHRHTDTQTHRHTDTQTHRHTDTQTHRHTDTQTHRHTDTQTHRHTDTQTHRHTDTQTHRHTDTQKAACGRKAAERGATALSAASTALLLGQVIFRWREQCALVRRAVNDREKVQSQGDVKARGCSAAQVLAAQGSRALRAQVFLAWRTTLRRPQQMLLALWAPRKAAQLHSGRRIVAAKAMGGQACMARAAFAALQNVAAEGRVAAVEELASSQLTDLVDWQGDRWRNRLLASKLFAAWRNAVLRLSFVLHAALSRELQGYWWLRNAVFGQWRLQLQRSQEDHAREVHQELRQQLQWQGTVAFAARRVGEDVARKSRLFRAWAHRTSAFRTAALQGQRLRRGGILQIAIQALGSWRLVCKEHQWSLKQQELADLLAEAGTQLMQAGGLEMERRRTFHPGRRLALHLIFLTLQACAARAFDAWRRKMLLQRSEQHQALACLRCWRATSAQRRRAIAAAVRFRQRRWVRLLTAAVRLWALEAARNAEPETSCMQCGESPRFMATLMGMKVCDMPKSEDMRQGLRTDAVVRAMGPRKPAANYLLMKHAGADTYAVGHGMHKMLLHGALGSQISPCLGICLLKIKTEAASNDGAAAMLTGYC</sequence>
<feature type="compositionally biased region" description="Basic and acidic residues" evidence="1">
    <location>
        <begin position="159"/>
        <end position="173"/>
    </location>
</feature>
<accession>A0A1Q9DGQ5</accession>
<feature type="region of interest" description="Disordered" evidence="1">
    <location>
        <begin position="120"/>
        <end position="146"/>
    </location>
</feature>
<feature type="region of interest" description="Disordered" evidence="1">
    <location>
        <begin position="198"/>
        <end position="222"/>
    </location>
</feature>
<keyword evidence="3" id="KW-1185">Reference proteome</keyword>
<feature type="compositionally biased region" description="Basic and acidic residues" evidence="1">
    <location>
        <begin position="120"/>
        <end position="134"/>
    </location>
</feature>
<comment type="caution">
    <text evidence="2">The sequence shown here is derived from an EMBL/GenBank/DDBJ whole genome shotgun (WGS) entry which is preliminary data.</text>
</comment>
<feature type="compositionally biased region" description="Basic and acidic residues" evidence="1">
    <location>
        <begin position="42"/>
        <end position="56"/>
    </location>
</feature>
<feature type="compositionally biased region" description="Basic and acidic residues" evidence="1">
    <location>
        <begin position="198"/>
        <end position="212"/>
    </location>
</feature>
<evidence type="ECO:0000256" key="1">
    <source>
        <dbReference type="SAM" id="MobiDB-lite"/>
    </source>
</evidence>
<feature type="region of interest" description="Disordered" evidence="1">
    <location>
        <begin position="42"/>
        <end position="68"/>
    </location>
</feature>
<dbReference type="Proteomes" id="UP000186817">
    <property type="component" value="Unassembled WGS sequence"/>
</dbReference>
<dbReference type="EMBL" id="LSRX01000546">
    <property type="protein sequence ID" value="OLP94361.1"/>
    <property type="molecule type" value="Genomic_DNA"/>
</dbReference>
<organism evidence="2 3">
    <name type="scientific">Symbiodinium microadriaticum</name>
    <name type="common">Dinoflagellate</name>
    <name type="synonym">Zooxanthella microadriatica</name>
    <dbReference type="NCBI Taxonomy" id="2951"/>
    <lineage>
        <taxon>Eukaryota</taxon>
        <taxon>Sar</taxon>
        <taxon>Alveolata</taxon>
        <taxon>Dinophyceae</taxon>
        <taxon>Suessiales</taxon>
        <taxon>Symbiodiniaceae</taxon>
        <taxon>Symbiodinium</taxon>
    </lineage>
</organism>
<name>A0A1Q9DGQ5_SYMMI</name>
<proteinExistence type="predicted"/>
<feature type="region of interest" description="Disordered" evidence="1">
    <location>
        <begin position="81"/>
        <end position="107"/>
    </location>
</feature>
<gene>
    <name evidence="2" type="ORF">AK812_SmicGene23620</name>
</gene>
<protein>
    <submittedName>
        <fullName evidence="2">Uncharacterized protein</fullName>
    </submittedName>
</protein>
<reference evidence="2 3" key="1">
    <citation type="submission" date="2016-02" db="EMBL/GenBank/DDBJ databases">
        <title>Genome analysis of coral dinoflagellate symbionts highlights evolutionary adaptations to a symbiotic lifestyle.</title>
        <authorList>
            <person name="Aranda M."/>
            <person name="Li Y."/>
            <person name="Liew Y.J."/>
            <person name="Baumgarten S."/>
            <person name="Simakov O."/>
            <person name="Wilson M."/>
            <person name="Piel J."/>
            <person name="Ashoor H."/>
            <person name="Bougouffa S."/>
            <person name="Bajic V.B."/>
            <person name="Ryu T."/>
            <person name="Ravasi T."/>
            <person name="Bayer T."/>
            <person name="Micklem G."/>
            <person name="Kim H."/>
            <person name="Bhak J."/>
            <person name="Lajeunesse T.C."/>
            <person name="Voolstra C.R."/>
        </authorList>
    </citation>
    <scope>NUCLEOTIDE SEQUENCE [LARGE SCALE GENOMIC DNA]</scope>
    <source>
        <strain evidence="2 3">CCMP2467</strain>
    </source>
</reference>
<evidence type="ECO:0000313" key="2">
    <source>
        <dbReference type="EMBL" id="OLP94361.1"/>
    </source>
</evidence>
<feature type="region of interest" description="Disordered" evidence="1">
    <location>
        <begin position="1024"/>
        <end position="1119"/>
    </location>
</feature>